<reference evidence="1" key="1">
    <citation type="submission" date="2022-06" db="EMBL/GenBank/DDBJ databases">
        <authorList>
            <person name="Sun Q."/>
        </authorList>
    </citation>
    <scope>NUCLEOTIDE SEQUENCE</scope>
    <source>
        <strain evidence="1">S101</strain>
    </source>
</reference>
<proteinExistence type="predicted"/>
<gene>
    <name evidence="1" type="ORF">NBH21_03285</name>
</gene>
<protein>
    <submittedName>
        <fullName evidence="1">TIGR02301 family protein</fullName>
    </submittedName>
</protein>
<dbReference type="Proteomes" id="UP001155380">
    <property type="component" value="Unassembled WGS sequence"/>
</dbReference>
<evidence type="ECO:0000313" key="1">
    <source>
        <dbReference type="EMBL" id="MCO5955787.1"/>
    </source>
</evidence>
<name>A0AAJ1BU35_9HYPH</name>
<dbReference type="AlphaFoldDB" id="A0AAJ1BU35"/>
<accession>A0AAJ1BU35</accession>
<sequence length="166" mass="17955">MTKAHFACAGSFGLLLPRERGQLCFKALVCGLLTAAAINCTALPTVAQDKAAKNAPEETVAPEEKPAPYDDRLARLSEIMGAVHYLRNLCVAGGEPEWREAIQKLIDSETATEPKRKARMIAAYNRGYRSFASVYTTCTPAAATAEENYRNEGATLAVEIASRFGN</sequence>
<dbReference type="Pfam" id="PF09539">
    <property type="entry name" value="DUF2385"/>
    <property type="match status" value="1"/>
</dbReference>
<dbReference type="NCBIfam" id="TIGR02301">
    <property type="entry name" value="TIGR02301 family protein"/>
    <property type="match status" value="1"/>
</dbReference>
<comment type="caution">
    <text evidence="1">The sequence shown here is derived from an EMBL/GenBank/DDBJ whole genome shotgun (WGS) entry which is preliminary data.</text>
</comment>
<organism evidence="1 2">
    <name type="scientific">Ciceribacter sichuanensis</name>
    <dbReference type="NCBI Taxonomy" id="2949647"/>
    <lineage>
        <taxon>Bacteria</taxon>
        <taxon>Pseudomonadati</taxon>
        <taxon>Pseudomonadota</taxon>
        <taxon>Alphaproteobacteria</taxon>
        <taxon>Hyphomicrobiales</taxon>
        <taxon>Rhizobiaceae</taxon>
        <taxon>Ciceribacter</taxon>
    </lineage>
</organism>
<evidence type="ECO:0000313" key="2">
    <source>
        <dbReference type="Proteomes" id="UP001155380"/>
    </source>
</evidence>
<dbReference type="EMBL" id="JAMXLX010000001">
    <property type="protein sequence ID" value="MCO5955787.1"/>
    <property type="molecule type" value="Genomic_DNA"/>
</dbReference>
<dbReference type="RefSeq" id="WP_250912510.1">
    <property type="nucleotide sequence ID" value="NZ_JAMXLX010000001.1"/>
</dbReference>
<dbReference type="InterPro" id="IPR012645">
    <property type="entry name" value="CHP02301"/>
</dbReference>